<dbReference type="AlphaFoldDB" id="A0A426U6N7"/>
<dbReference type="Pfam" id="PF07676">
    <property type="entry name" value="PD40"/>
    <property type="match status" value="1"/>
</dbReference>
<dbReference type="SUPFAM" id="SSF82171">
    <property type="entry name" value="DPP6 N-terminal domain-like"/>
    <property type="match status" value="1"/>
</dbReference>
<reference evidence="1 2" key="1">
    <citation type="submission" date="2018-12" db="EMBL/GenBank/DDBJ databases">
        <title>Genome Sequence of Candidatus Viridilinea halotolerans isolated from saline sulfide-rich spring.</title>
        <authorList>
            <person name="Grouzdev D.S."/>
            <person name="Burganskaya E.I."/>
            <person name="Krutkina M.S."/>
            <person name="Sukhacheva M.V."/>
            <person name="Gorlenko V.M."/>
        </authorList>
    </citation>
    <scope>NUCLEOTIDE SEQUENCE [LARGE SCALE GENOMIC DNA]</scope>
    <source>
        <strain evidence="1">Chok-6</strain>
    </source>
</reference>
<dbReference type="GO" id="GO:0030246">
    <property type="term" value="F:carbohydrate binding"/>
    <property type="evidence" value="ECO:0007669"/>
    <property type="project" value="InterPro"/>
</dbReference>
<evidence type="ECO:0000313" key="2">
    <source>
        <dbReference type="Proteomes" id="UP000280307"/>
    </source>
</evidence>
<accession>A0A426U6N7</accession>
<dbReference type="InterPro" id="IPR011659">
    <property type="entry name" value="WD40"/>
</dbReference>
<organism evidence="1 2">
    <name type="scientific">Candidatus Viridilinea halotolerans</name>
    <dbReference type="NCBI Taxonomy" id="2491704"/>
    <lineage>
        <taxon>Bacteria</taxon>
        <taxon>Bacillati</taxon>
        <taxon>Chloroflexota</taxon>
        <taxon>Chloroflexia</taxon>
        <taxon>Chloroflexales</taxon>
        <taxon>Chloroflexineae</taxon>
        <taxon>Oscillochloridaceae</taxon>
        <taxon>Candidatus Viridilinea</taxon>
    </lineage>
</organism>
<dbReference type="InterPro" id="IPR013784">
    <property type="entry name" value="Carb-bd-like_fold"/>
</dbReference>
<dbReference type="Pfam" id="PF13620">
    <property type="entry name" value="CarboxypepD_reg"/>
    <property type="match status" value="2"/>
</dbReference>
<comment type="caution">
    <text evidence="1">The sequence shown here is derived from an EMBL/GenBank/DDBJ whole genome shotgun (WGS) entry which is preliminary data.</text>
</comment>
<dbReference type="SUPFAM" id="SSF49452">
    <property type="entry name" value="Starch-binding domain-like"/>
    <property type="match status" value="2"/>
</dbReference>
<feature type="non-terminal residue" evidence="1">
    <location>
        <position position="1"/>
    </location>
</feature>
<dbReference type="Gene3D" id="2.60.40.1120">
    <property type="entry name" value="Carboxypeptidase-like, regulatory domain"/>
    <property type="match status" value="2"/>
</dbReference>
<dbReference type="Gene3D" id="2.120.10.30">
    <property type="entry name" value="TolB, C-terminal domain"/>
    <property type="match status" value="1"/>
</dbReference>
<dbReference type="EMBL" id="RSAS01000174">
    <property type="protein sequence ID" value="RRR75622.1"/>
    <property type="molecule type" value="Genomic_DNA"/>
</dbReference>
<gene>
    <name evidence="1" type="ORF">EI684_04250</name>
</gene>
<protein>
    <submittedName>
        <fullName evidence="1">Uncharacterized protein</fullName>
    </submittedName>
</protein>
<name>A0A426U6N7_9CHLR</name>
<dbReference type="InterPro" id="IPR011042">
    <property type="entry name" value="6-blade_b-propeller_TolB-like"/>
</dbReference>
<evidence type="ECO:0000313" key="1">
    <source>
        <dbReference type="EMBL" id="RRR75622.1"/>
    </source>
</evidence>
<sequence>VSVATGGGQANGYSWSPAISADGRYVAFGSAADNLVVGDNNSVSDIFVRDRQAGITTRVSVASAGTEANAAATSPAISADGRYVAFESRATNLISVSVYAYAQQIFIHDRQSATTELVSIGVDGNPGWGTSYLPTLSADGRFVAFESGAYNLIHGNTTSQQIFVRDRETATTSVVSVATGGAHGNNFSRRAAISADGRYVTFRSAASNLVTGDTNFFDDIFVHDRQSATTTRVSLHSNGTQGNNGSEKTSISADGRYVAFSSWSTNLISGGTTNGQIFVHDRQNATTRLASVPSSGSQGYSSSYLPDISADGRVVAFHTYDSVDGRGDIFVHELSDVALVTHSISGRVTDGSGGGMPSVTLSDGTRTTTSDALGNYTLSGVPVGTYLLTASRIGYNFAPANHVAVVNGPLSGYDFTVGAATFSISGRVTTSTGSGLAGVLISDETRSATSDSNGNYTLSGVPAGNYTLTPTLSGYTFSPASLSVAVSGNLTGQNFIASTPAVRTFQVDRDGLSFANFSYYGSSWENFKKTFPATQMELPSGERRKGPEAYFRSMNYAGIGEGGNCAGFTAVSLIRFLNLSETVEPSLLSAANRTTTPPFAWQDFFASPLADRDINTGQSDLADYIHLYQARQASARFVYWWNQEGHHNDTPQQTFTSITQYLQNGEPVAVTVRQPGEGGHRMTAYRTEQVGNTGYIYVYDNNWPNDANRRITVNLQSGQWSYELAPDWVWGGTSNLYFSPGSLNFPAALFGLYDHNNPNAAQLASDQGTQLMIEGDAEVQISDAQGRILTANAISAIPGASYMPIFAFNLNDPDAPERGVFYLPSTLDYTVTIASAASGSYTLTAVANNSLLNLNNVSASAGVSDTLYINGDVRQAQFTPASDNAYCHYLTEELTNASRGYTSCVEAEPGTTLQFTLDGSSGLTINNTSNRPVSVDATLDQVGEAAQTVTRNETIAPGTSVTVTPALRATVYLPLVRR</sequence>
<proteinExistence type="predicted"/>
<dbReference type="Proteomes" id="UP000280307">
    <property type="component" value="Unassembled WGS sequence"/>
</dbReference>